<dbReference type="CDD" id="cd00051">
    <property type="entry name" value="EFh"/>
    <property type="match status" value="1"/>
</dbReference>
<evidence type="ECO:0000313" key="5">
    <source>
        <dbReference type="Proteomes" id="UP000676336"/>
    </source>
</evidence>
<feature type="domain" description="EF-hand" evidence="3">
    <location>
        <begin position="219"/>
        <end position="254"/>
    </location>
</feature>
<dbReference type="InterPro" id="IPR018247">
    <property type="entry name" value="EF_Hand_1_Ca_BS"/>
</dbReference>
<name>A0A8S2R3A5_9BILA</name>
<evidence type="ECO:0000256" key="2">
    <source>
        <dbReference type="ARBA" id="ARBA00022837"/>
    </source>
</evidence>
<dbReference type="Pfam" id="PF13499">
    <property type="entry name" value="EF-hand_7"/>
    <property type="match status" value="1"/>
</dbReference>
<evidence type="ECO:0000256" key="1">
    <source>
        <dbReference type="ARBA" id="ARBA00022737"/>
    </source>
</evidence>
<sequence length="254" mass="29276">MGCTNSMRKQEIQVGLSKHDENRFQNLFHATTEFDLSTSDSESEHEILSIQLMNKNNGNHKNMLIEKIDKIPTGLTTTHNNLSAASSTLMDNRLSQTRYPTLTEQDVFELRRIFSSFDNDNDGLVDAKDIAALFKYLEQNFQSFVIKEDELKELLDRNHINESQPISFTQFLTLIAYKVTEFDNLEELQEAFTIFDPTDSGFITTKDLLRVMQRLGENITEADAQEMMRQADRSLSGKISFNEFIDMIRYAQST</sequence>
<protein>
    <recommendedName>
        <fullName evidence="3">EF-hand domain-containing protein</fullName>
    </recommendedName>
</protein>
<keyword evidence="2" id="KW-0106">Calcium</keyword>
<keyword evidence="1" id="KW-0677">Repeat</keyword>
<dbReference type="InterPro" id="IPR050230">
    <property type="entry name" value="CALM/Myosin/TropC-like"/>
</dbReference>
<accession>A0A8S2R3A5</accession>
<dbReference type="PANTHER" id="PTHR23048:SF0">
    <property type="entry name" value="CALMODULIN LIKE 3"/>
    <property type="match status" value="1"/>
</dbReference>
<dbReference type="PANTHER" id="PTHR23048">
    <property type="entry name" value="MYOSIN LIGHT CHAIN 1, 3"/>
    <property type="match status" value="1"/>
</dbReference>
<feature type="domain" description="EF-hand" evidence="3">
    <location>
        <begin position="183"/>
        <end position="218"/>
    </location>
</feature>
<reference evidence="4" key="1">
    <citation type="submission" date="2021-02" db="EMBL/GenBank/DDBJ databases">
        <authorList>
            <person name="Nowell W R."/>
        </authorList>
    </citation>
    <scope>NUCLEOTIDE SEQUENCE</scope>
</reference>
<evidence type="ECO:0000313" key="4">
    <source>
        <dbReference type="EMBL" id="CAF4141815.1"/>
    </source>
</evidence>
<dbReference type="EMBL" id="CAJOBI010009596">
    <property type="protein sequence ID" value="CAF4141815.1"/>
    <property type="molecule type" value="Genomic_DNA"/>
</dbReference>
<dbReference type="SMART" id="SM00054">
    <property type="entry name" value="EFh"/>
    <property type="match status" value="3"/>
</dbReference>
<dbReference type="AlphaFoldDB" id="A0A8S2R3A5"/>
<organism evidence="4 5">
    <name type="scientific">Rotaria magnacalcarata</name>
    <dbReference type="NCBI Taxonomy" id="392030"/>
    <lineage>
        <taxon>Eukaryota</taxon>
        <taxon>Metazoa</taxon>
        <taxon>Spiralia</taxon>
        <taxon>Gnathifera</taxon>
        <taxon>Rotifera</taxon>
        <taxon>Eurotatoria</taxon>
        <taxon>Bdelloidea</taxon>
        <taxon>Philodinida</taxon>
        <taxon>Philodinidae</taxon>
        <taxon>Rotaria</taxon>
    </lineage>
</organism>
<evidence type="ECO:0000259" key="3">
    <source>
        <dbReference type="PROSITE" id="PS50222"/>
    </source>
</evidence>
<dbReference type="SUPFAM" id="SSF47473">
    <property type="entry name" value="EF-hand"/>
    <property type="match status" value="1"/>
</dbReference>
<dbReference type="GO" id="GO:0005509">
    <property type="term" value="F:calcium ion binding"/>
    <property type="evidence" value="ECO:0007669"/>
    <property type="project" value="InterPro"/>
</dbReference>
<dbReference type="PROSITE" id="PS50222">
    <property type="entry name" value="EF_HAND_2"/>
    <property type="match status" value="3"/>
</dbReference>
<dbReference type="Proteomes" id="UP000676336">
    <property type="component" value="Unassembled WGS sequence"/>
</dbReference>
<comment type="caution">
    <text evidence="4">The sequence shown here is derived from an EMBL/GenBank/DDBJ whole genome shotgun (WGS) entry which is preliminary data.</text>
</comment>
<dbReference type="FunFam" id="1.10.238.10:FF:000001">
    <property type="entry name" value="Calmodulin 1"/>
    <property type="match status" value="1"/>
</dbReference>
<gene>
    <name evidence="4" type="ORF">SMN809_LOCUS19289</name>
</gene>
<dbReference type="GO" id="GO:0016460">
    <property type="term" value="C:myosin II complex"/>
    <property type="evidence" value="ECO:0007669"/>
    <property type="project" value="TreeGrafter"/>
</dbReference>
<dbReference type="PROSITE" id="PS00018">
    <property type="entry name" value="EF_HAND_1"/>
    <property type="match status" value="1"/>
</dbReference>
<proteinExistence type="predicted"/>
<dbReference type="InterPro" id="IPR002048">
    <property type="entry name" value="EF_hand_dom"/>
</dbReference>
<dbReference type="InterPro" id="IPR011992">
    <property type="entry name" value="EF-hand-dom_pair"/>
</dbReference>
<feature type="domain" description="EF-hand" evidence="3">
    <location>
        <begin position="105"/>
        <end position="140"/>
    </location>
</feature>
<dbReference type="Gene3D" id="1.10.238.10">
    <property type="entry name" value="EF-hand"/>
    <property type="match status" value="2"/>
</dbReference>